<accession>A0A1Y2SHD4</accession>
<dbReference type="Proteomes" id="UP000194204">
    <property type="component" value="Unassembled WGS sequence"/>
</dbReference>
<protein>
    <submittedName>
        <fullName evidence="1">Uncharacterized protein</fullName>
    </submittedName>
</protein>
<organism evidence="1 2">
    <name type="scientific">Xenorhabdus beddingii</name>
    <dbReference type="NCBI Taxonomy" id="40578"/>
    <lineage>
        <taxon>Bacteria</taxon>
        <taxon>Pseudomonadati</taxon>
        <taxon>Pseudomonadota</taxon>
        <taxon>Gammaproteobacteria</taxon>
        <taxon>Enterobacterales</taxon>
        <taxon>Morganellaceae</taxon>
        <taxon>Xenorhabdus</taxon>
    </lineage>
</organism>
<reference evidence="1 2" key="1">
    <citation type="submission" date="2017-01" db="EMBL/GenBank/DDBJ databases">
        <title>Deconstructing symbiosis and pathogenesis requirements using a combined genomic-metabolomic approach.</title>
        <authorList>
            <person name="Tobias N.J."/>
            <person name="Wolff H."/>
            <person name="Djahanschiri B."/>
            <person name="Ebersberger I."/>
            <person name="Bode H.B."/>
        </authorList>
    </citation>
    <scope>NUCLEOTIDE SEQUENCE [LARGE SCALE GENOMIC DNA]</scope>
    <source>
        <strain evidence="1 2">DSM 4764</strain>
    </source>
</reference>
<dbReference type="OrthoDB" id="9995549at2"/>
<dbReference type="AlphaFoldDB" id="A0A1Y2SHD4"/>
<gene>
    <name evidence="1" type="ORF">Xbed_03387</name>
</gene>
<sequence length="199" mass="22413">MERFDIDDNSGTEIENTPVGVRLFYHQQGMFHYFVSDSHRNRQPLGYNLNPSNPLAGIDAQNLSRVQSARNHRRLNILGQGGSEQVQGVEQGFLVGNIGLGINGAIDIDGLNSCIQELIAQNSPIHSIRLVGNYSLPRGERFVQRLADLTRVRVYASRGNITLNVRTLPPVNHETLGSRYLFRHEGILTDDRFFFRDPT</sequence>
<comment type="caution">
    <text evidence="1">The sequence shown here is derived from an EMBL/GenBank/DDBJ whole genome shotgun (WGS) entry which is preliminary data.</text>
</comment>
<name>A0A1Y2SHD4_9GAMM</name>
<evidence type="ECO:0000313" key="1">
    <source>
        <dbReference type="EMBL" id="OTA16993.1"/>
    </source>
</evidence>
<dbReference type="EMBL" id="MUBK01000037">
    <property type="protein sequence ID" value="OTA16993.1"/>
    <property type="molecule type" value="Genomic_DNA"/>
</dbReference>
<dbReference type="RefSeq" id="WP_086114012.1">
    <property type="nucleotide sequence ID" value="NZ_CAWNHF010000142.1"/>
</dbReference>
<keyword evidence="2" id="KW-1185">Reference proteome</keyword>
<evidence type="ECO:0000313" key="2">
    <source>
        <dbReference type="Proteomes" id="UP000194204"/>
    </source>
</evidence>
<proteinExistence type="predicted"/>
<dbReference type="STRING" id="40578.Xbed_03387"/>